<dbReference type="SUPFAM" id="SSF88713">
    <property type="entry name" value="Glycoside hydrolase/deacetylase"/>
    <property type="match status" value="1"/>
</dbReference>
<sequence length="527" mass="57702">MIGVLYPDTSAEAAQYVLAAVQRSVSATQAQPVSRSMLRSHAPDVIVAVNVPDGWSADLIAWLDGGPRKLVVFGPMPRALASHLGYQPEYAELPPALVAASRSAAAPSYESRGSAAVVHYGELARTLGGQPWQRPFERFDFTDEWNNLGYGAIRCDGSIWSIGQVAQVPAEAELASVVVNGERQFAYAALWDVDALSVLWFNRAVGPCDSFEWRLVEQFLSGYRADAMPCQPVLSELPWGYDAAITSRLDCDEDIESARPLWQTYQRLGVPFTLAVHTQNLNRADQHSILRELLADRQQGAVLSHTATHAPNWGGSYDNAFAEGRQSAELLEAVTGVPVRYAVSPFHQSPSYAMRGLADGGYLGCVGGIIRNDPEFLTARGGALAGLPAGFVGHSQQCMLHGECMLAEGDPLAVFKQAFDYAYATNTLFGYLDHPFSERYAYGWKDEASRIDAHEQFIAYIRSRAQKPLFMHEDAALDFIRFRSLTQIVEQDGAFRVLTPSGEAKPLTLGVEFRGAHMQVEAGKPLQ</sequence>
<gene>
    <name evidence="1" type="ORF">SAMN05443245_0920</name>
</gene>
<dbReference type="Gene3D" id="3.20.20.370">
    <property type="entry name" value="Glycoside hydrolase/deacetylase"/>
    <property type="match status" value="1"/>
</dbReference>
<organism evidence="1 2">
    <name type="scientific">Paraburkholderia fungorum</name>
    <dbReference type="NCBI Taxonomy" id="134537"/>
    <lineage>
        <taxon>Bacteria</taxon>
        <taxon>Pseudomonadati</taxon>
        <taxon>Pseudomonadota</taxon>
        <taxon>Betaproteobacteria</taxon>
        <taxon>Burkholderiales</taxon>
        <taxon>Burkholderiaceae</taxon>
        <taxon>Paraburkholderia</taxon>
    </lineage>
</organism>
<reference evidence="2" key="1">
    <citation type="submission" date="2016-10" db="EMBL/GenBank/DDBJ databases">
        <authorList>
            <person name="Varghese N."/>
        </authorList>
    </citation>
    <scope>NUCLEOTIDE SEQUENCE [LARGE SCALE GENOMIC DNA]</scope>
    <source>
        <strain evidence="2">GAS106B</strain>
    </source>
</reference>
<evidence type="ECO:0000313" key="2">
    <source>
        <dbReference type="Proteomes" id="UP000183487"/>
    </source>
</evidence>
<dbReference type="EMBL" id="FNKP01000001">
    <property type="protein sequence ID" value="SDQ32491.1"/>
    <property type="molecule type" value="Genomic_DNA"/>
</dbReference>
<dbReference type="GO" id="GO:0005975">
    <property type="term" value="P:carbohydrate metabolic process"/>
    <property type="evidence" value="ECO:0007669"/>
    <property type="project" value="InterPro"/>
</dbReference>
<evidence type="ECO:0000313" key="1">
    <source>
        <dbReference type="EMBL" id="SDQ32491.1"/>
    </source>
</evidence>
<dbReference type="OrthoDB" id="8134758at2"/>
<dbReference type="CDD" id="cd10930">
    <property type="entry name" value="CE4_u6"/>
    <property type="match status" value="1"/>
</dbReference>
<evidence type="ECO:0008006" key="3">
    <source>
        <dbReference type="Google" id="ProtNLM"/>
    </source>
</evidence>
<dbReference type="InterPro" id="IPR011330">
    <property type="entry name" value="Glyco_hydro/deAcase_b/a-brl"/>
</dbReference>
<dbReference type="AlphaFoldDB" id="A0A1H0ZZ24"/>
<name>A0A1H0ZZ24_9BURK</name>
<dbReference type="RefSeq" id="WP_074763210.1">
    <property type="nucleotide sequence ID" value="NZ_FNKP01000001.1"/>
</dbReference>
<keyword evidence="2" id="KW-1185">Reference proteome</keyword>
<proteinExistence type="predicted"/>
<dbReference type="Proteomes" id="UP000183487">
    <property type="component" value="Unassembled WGS sequence"/>
</dbReference>
<accession>A0A1H0ZZ24</accession>
<protein>
    <recommendedName>
        <fullName evidence="3">Polysaccharide deacetylase</fullName>
    </recommendedName>
</protein>